<proteinExistence type="predicted"/>
<gene>
    <name evidence="1" type="ORF">OM076_26630</name>
</gene>
<name>A0A9X3S1V5_9ACTN</name>
<organism evidence="1 2">
    <name type="scientific">Solirubrobacter ginsenosidimutans</name>
    <dbReference type="NCBI Taxonomy" id="490573"/>
    <lineage>
        <taxon>Bacteria</taxon>
        <taxon>Bacillati</taxon>
        <taxon>Actinomycetota</taxon>
        <taxon>Thermoleophilia</taxon>
        <taxon>Solirubrobacterales</taxon>
        <taxon>Solirubrobacteraceae</taxon>
        <taxon>Solirubrobacter</taxon>
    </lineage>
</organism>
<dbReference type="GO" id="GO:0032259">
    <property type="term" value="P:methylation"/>
    <property type="evidence" value="ECO:0007669"/>
    <property type="project" value="UniProtKB-KW"/>
</dbReference>
<keyword evidence="1" id="KW-0489">Methyltransferase</keyword>
<keyword evidence="2" id="KW-1185">Reference proteome</keyword>
<protein>
    <submittedName>
        <fullName evidence="1">Class I SAM-dependent methyltransferase</fullName>
    </submittedName>
</protein>
<keyword evidence="1" id="KW-0808">Transferase</keyword>
<evidence type="ECO:0000313" key="1">
    <source>
        <dbReference type="EMBL" id="MDA0163875.1"/>
    </source>
</evidence>
<dbReference type="Gene3D" id="3.40.50.150">
    <property type="entry name" value="Vaccinia Virus protein VP39"/>
    <property type="match status" value="1"/>
</dbReference>
<dbReference type="Proteomes" id="UP001149140">
    <property type="component" value="Unassembled WGS sequence"/>
</dbReference>
<reference evidence="1" key="1">
    <citation type="submission" date="2022-10" db="EMBL/GenBank/DDBJ databases">
        <title>The WGS of Solirubrobacter ginsenosidimutans DSM 21036.</title>
        <authorList>
            <person name="Jiang Z."/>
        </authorList>
    </citation>
    <scope>NUCLEOTIDE SEQUENCE</scope>
    <source>
        <strain evidence="1">DSM 21036</strain>
    </source>
</reference>
<dbReference type="EMBL" id="JAPDOD010000028">
    <property type="protein sequence ID" value="MDA0163875.1"/>
    <property type="molecule type" value="Genomic_DNA"/>
</dbReference>
<dbReference type="InterPro" id="IPR029063">
    <property type="entry name" value="SAM-dependent_MTases_sf"/>
</dbReference>
<dbReference type="SUPFAM" id="SSF53335">
    <property type="entry name" value="S-adenosyl-L-methionine-dependent methyltransferases"/>
    <property type="match status" value="1"/>
</dbReference>
<comment type="caution">
    <text evidence="1">The sequence shown here is derived from an EMBL/GenBank/DDBJ whole genome shotgun (WGS) entry which is preliminary data.</text>
</comment>
<dbReference type="GO" id="GO:0008168">
    <property type="term" value="F:methyltransferase activity"/>
    <property type="evidence" value="ECO:0007669"/>
    <property type="project" value="UniProtKB-KW"/>
</dbReference>
<dbReference type="AlphaFoldDB" id="A0A9X3S1V5"/>
<evidence type="ECO:0000313" key="2">
    <source>
        <dbReference type="Proteomes" id="UP001149140"/>
    </source>
</evidence>
<accession>A0A9X3S1V5</accession>
<sequence length="240" mass="26352">MRGRGLSVPFSAPQLRAWSAASTASAQVVLPRVFELSRPGSVVDVGCLFGAWAATASALGVPDVLGIDGDYVDRTELAIPESRFLARDLTLSLRVERSFDLAICLEVAHYLPRQRAADFVADLCRLAPLVLFSAAIPHQGGNGHVNEQWPAYWAQRFISCGFTPVDCVRDEIWDDPDVGPWYAQNTLLFVDSGVASAAIRDHSGFGRCPARVHPAIFLPYAGGRYHALRRRASRLHQRVR</sequence>